<dbReference type="EMBL" id="BARW01017503">
    <property type="protein sequence ID" value="GAJ02196.1"/>
    <property type="molecule type" value="Genomic_DNA"/>
</dbReference>
<dbReference type="AlphaFoldDB" id="X1UQN3"/>
<feature type="non-terminal residue" evidence="1">
    <location>
        <position position="1"/>
    </location>
</feature>
<proteinExistence type="predicted"/>
<reference evidence="1" key="1">
    <citation type="journal article" date="2014" name="Front. Microbiol.">
        <title>High frequency of phylogenetically diverse reductive dehalogenase-homologous genes in deep subseafloor sedimentary metagenomes.</title>
        <authorList>
            <person name="Kawai M."/>
            <person name="Futagami T."/>
            <person name="Toyoda A."/>
            <person name="Takaki Y."/>
            <person name="Nishi S."/>
            <person name="Hori S."/>
            <person name="Arai W."/>
            <person name="Tsubouchi T."/>
            <person name="Morono Y."/>
            <person name="Uchiyama I."/>
            <person name="Ito T."/>
            <person name="Fujiyama A."/>
            <person name="Inagaki F."/>
            <person name="Takami H."/>
        </authorList>
    </citation>
    <scope>NUCLEOTIDE SEQUENCE</scope>
    <source>
        <strain evidence="1">Expedition CK06-06</strain>
    </source>
</reference>
<protein>
    <submittedName>
        <fullName evidence="1">Uncharacterized protein</fullName>
    </submittedName>
</protein>
<evidence type="ECO:0000313" key="1">
    <source>
        <dbReference type="EMBL" id="GAJ02196.1"/>
    </source>
</evidence>
<organism evidence="1">
    <name type="scientific">marine sediment metagenome</name>
    <dbReference type="NCBI Taxonomy" id="412755"/>
    <lineage>
        <taxon>unclassified sequences</taxon>
        <taxon>metagenomes</taxon>
        <taxon>ecological metagenomes</taxon>
    </lineage>
</organism>
<accession>X1UQN3</accession>
<gene>
    <name evidence="1" type="ORF">S12H4_30213</name>
</gene>
<name>X1UQN3_9ZZZZ</name>
<comment type="caution">
    <text evidence="1">The sequence shown here is derived from an EMBL/GenBank/DDBJ whole genome shotgun (WGS) entry which is preliminary data.</text>
</comment>
<sequence length="225" mass="23932">GQADVSVELADLSKVEVDLILMKLDMMAMKRQNSGIAAMLAEEADSILTAVRMVKTETKEAFRGLLGAGAALDICWLRAKDVGGELTDQDETGGMGAYANGAGGAVYPWTEGFAAGTAVDMFPEATMIEEAGIVFLGFIEPLAVPKLEAVQFTISGIPCPPQSLNFRVNEDFGSPGRLPFCRLEKPVIIGPEKKFRVAVIPYTAGNSECIPLALIITTAEKMSLT</sequence>